<proteinExistence type="predicted"/>
<dbReference type="EMBL" id="BMAW01103316">
    <property type="protein sequence ID" value="GFT08550.1"/>
    <property type="molecule type" value="Genomic_DNA"/>
</dbReference>
<accession>A0A8X6TF87</accession>
<protein>
    <submittedName>
        <fullName evidence="2">Uncharacterized protein</fullName>
    </submittedName>
</protein>
<dbReference type="OrthoDB" id="6430750at2759"/>
<dbReference type="AlphaFoldDB" id="A0A8X6TF87"/>
<evidence type="ECO:0000313" key="1">
    <source>
        <dbReference type="EMBL" id="GFS73452.1"/>
    </source>
</evidence>
<dbReference type="Proteomes" id="UP000887013">
    <property type="component" value="Unassembled WGS sequence"/>
</dbReference>
<sequence>MVYYHNLRSSDRVFKVGDQVIVLIPDSTSKLFARWQGPATIVQKRNHHSILVKMPDNSTKHLHQNKLRHYIASSNAVNVIFEEERVRSR</sequence>
<reference evidence="2" key="1">
    <citation type="submission" date="2020-08" db="EMBL/GenBank/DDBJ databases">
        <title>Multicomponent nature underlies the extraordinary mechanical properties of spider dragline silk.</title>
        <authorList>
            <person name="Kono N."/>
            <person name="Nakamura H."/>
            <person name="Mori M."/>
            <person name="Yoshida Y."/>
            <person name="Ohtoshi R."/>
            <person name="Malay A.D."/>
            <person name="Moran D.A.P."/>
            <person name="Tomita M."/>
            <person name="Numata K."/>
            <person name="Arakawa K."/>
        </authorList>
    </citation>
    <scope>NUCLEOTIDE SEQUENCE</scope>
</reference>
<gene>
    <name evidence="2" type="primary">AVEN_49293_1</name>
    <name evidence="2" type="ORF">NPIL_494321</name>
    <name evidence="1" type="ORF">NPIL_686951</name>
</gene>
<keyword evidence="3" id="KW-1185">Reference proteome</keyword>
<name>A0A8X6TF87_NEPPI</name>
<organism evidence="2 3">
    <name type="scientific">Nephila pilipes</name>
    <name type="common">Giant wood spider</name>
    <name type="synonym">Nephila maculata</name>
    <dbReference type="NCBI Taxonomy" id="299642"/>
    <lineage>
        <taxon>Eukaryota</taxon>
        <taxon>Metazoa</taxon>
        <taxon>Ecdysozoa</taxon>
        <taxon>Arthropoda</taxon>
        <taxon>Chelicerata</taxon>
        <taxon>Arachnida</taxon>
        <taxon>Araneae</taxon>
        <taxon>Araneomorphae</taxon>
        <taxon>Entelegynae</taxon>
        <taxon>Araneoidea</taxon>
        <taxon>Nephilidae</taxon>
        <taxon>Nephila</taxon>
    </lineage>
</organism>
<dbReference type="EMBL" id="BMAW01001297">
    <property type="protein sequence ID" value="GFS73452.1"/>
    <property type="molecule type" value="Genomic_DNA"/>
</dbReference>
<evidence type="ECO:0000313" key="2">
    <source>
        <dbReference type="EMBL" id="GFT08550.1"/>
    </source>
</evidence>
<comment type="caution">
    <text evidence="2">The sequence shown here is derived from an EMBL/GenBank/DDBJ whole genome shotgun (WGS) entry which is preliminary data.</text>
</comment>
<evidence type="ECO:0000313" key="3">
    <source>
        <dbReference type="Proteomes" id="UP000887013"/>
    </source>
</evidence>